<feature type="region of interest" description="Disordered" evidence="1">
    <location>
        <begin position="45"/>
        <end position="64"/>
    </location>
</feature>
<organism evidence="2 3">
    <name type="scientific">Sphingomonas aerophila</name>
    <dbReference type="NCBI Taxonomy" id="1344948"/>
    <lineage>
        <taxon>Bacteria</taxon>
        <taxon>Pseudomonadati</taxon>
        <taxon>Pseudomonadota</taxon>
        <taxon>Alphaproteobacteria</taxon>
        <taxon>Sphingomonadales</taxon>
        <taxon>Sphingomonadaceae</taxon>
        <taxon>Sphingomonas</taxon>
    </lineage>
</organism>
<comment type="caution">
    <text evidence="2">The sequence shown here is derived from an EMBL/GenBank/DDBJ whole genome shotgun (WGS) entry which is preliminary data.</text>
</comment>
<name>A0A7W9BGU9_9SPHN</name>
<gene>
    <name evidence="2" type="ORF">FHS94_003852</name>
</gene>
<evidence type="ECO:0000256" key="1">
    <source>
        <dbReference type="SAM" id="MobiDB-lite"/>
    </source>
</evidence>
<evidence type="ECO:0000313" key="3">
    <source>
        <dbReference type="Proteomes" id="UP000546200"/>
    </source>
</evidence>
<keyword evidence="3" id="KW-1185">Reference proteome</keyword>
<dbReference type="RefSeq" id="WP_184060699.1">
    <property type="nucleotide sequence ID" value="NZ_JACIJK010000020.1"/>
</dbReference>
<dbReference type="EMBL" id="JACIJK010000020">
    <property type="protein sequence ID" value="MBB5716979.1"/>
    <property type="molecule type" value="Genomic_DNA"/>
</dbReference>
<dbReference type="AlphaFoldDB" id="A0A7W9BGU9"/>
<protein>
    <submittedName>
        <fullName evidence="2">Uncharacterized protein</fullName>
    </submittedName>
</protein>
<reference evidence="2 3" key="1">
    <citation type="submission" date="2020-08" db="EMBL/GenBank/DDBJ databases">
        <title>Genomic Encyclopedia of Type Strains, Phase IV (KMG-IV): sequencing the most valuable type-strain genomes for metagenomic binning, comparative biology and taxonomic classification.</title>
        <authorList>
            <person name="Goeker M."/>
        </authorList>
    </citation>
    <scope>NUCLEOTIDE SEQUENCE [LARGE SCALE GENOMIC DNA]</scope>
    <source>
        <strain evidence="2 3">DSM 100044</strain>
    </source>
</reference>
<evidence type="ECO:0000313" key="2">
    <source>
        <dbReference type="EMBL" id="MBB5716979.1"/>
    </source>
</evidence>
<proteinExistence type="predicted"/>
<dbReference type="Proteomes" id="UP000546200">
    <property type="component" value="Unassembled WGS sequence"/>
</dbReference>
<accession>A0A7W9BGU9</accession>
<sequence>MADLAASYDSSTDEPRVFLTAVDEALLLLLAKRLARALLLEAEADMATEPAQPRLDSAQTDSHS</sequence>